<reference evidence="1 2" key="1">
    <citation type="submission" date="2015-01" db="EMBL/GenBank/DDBJ databases">
        <title>Evolution of Trichinella species and genotypes.</title>
        <authorList>
            <person name="Korhonen P.K."/>
            <person name="Edoardo P."/>
            <person name="Giuseppe L.R."/>
            <person name="Gasser R.B."/>
        </authorList>
    </citation>
    <scope>NUCLEOTIDE SEQUENCE [LARGE SCALE GENOMIC DNA]</scope>
    <source>
        <strain evidence="1">ISS13</strain>
    </source>
</reference>
<comment type="caution">
    <text evidence="1">The sequence shown here is derived from an EMBL/GenBank/DDBJ whole genome shotgun (WGS) entry which is preliminary data.</text>
</comment>
<dbReference type="Proteomes" id="UP000054632">
    <property type="component" value="Unassembled WGS sequence"/>
</dbReference>
<sequence>LPSGLHIPQQQLDTILEWGRLLISNIHFYYF</sequence>
<organism evidence="1 2">
    <name type="scientific">Trichinella pseudospiralis</name>
    <name type="common">Parasitic roundworm</name>
    <dbReference type="NCBI Taxonomy" id="6337"/>
    <lineage>
        <taxon>Eukaryota</taxon>
        <taxon>Metazoa</taxon>
        <taxon>Ecdysozoa</taxon>
        <taxon>Nematoda</taxon>
        <taxon>Enoplea</taxon>
        <taxon>Dorylaimia</taxon>
        <taxon>Trichinellida</taxon>
        <taxon>Trichinellidae</taxon>
        <taxon>Trichinella</taxon>
    </lineage>
</organism>
<dbReference type="AlphaFoldDB" id="A0A0V1DRK9"/>
<feature type="non-terminal residue" evidence="1">
    <location>
        <position position="31"/>
    </location>
</feature>
<evidence type="ECO:0000313" key="2">
    <source>
        <dbReference type="Proteomes" id="UP000054632"/>
    </source>
</evidence>
<gene>
    <name evidence="1" type="ORF">T4A_2985</name>
</gene>
<proteinExistence type="predicted"/>
<name>A0A0V1DRK9_TRIPS</name>
<feature type="non-terminal residue" evidence="1">
    <location>
        <position position="1"/>
    </location>
</feature>
<accession>A0A0V1DRK9</accession>
<dbReference type="EMBL" id="JYDR01001044">
    <property type="protein sequence ID" value="KRY63619.1"/>
    <property type="molecule type" value="Genomic_DNA"/>
</dbReference>
<protein>
    <submittedName>
        <fullName evidence="1">Uncharacterized protein</fullName>
    </submittedName>
</protein>
<evidence type="ECO:0000313" key="1">
    <source>
        <dbReference type="EMBL" id="KRY63619.1"/>
    </source>
</evidence>